<name>A0AAD6ZMK5_9AGAR</name>
<protein>
    <submittedName>
        <fullName evidence="1">Uncharacterized protein</fullName>
    </submittedName>
</protein>
<reference evidence="1" key="1">
    <citation type="submission" date="2023-03" db="EMBL/GenBank/DDBJ databases">
        <title>Massive genome expansion in bonnet fungi (Mycena s.s.) driven by repeated elements and novel gene families across ecological guilds.</title>
        <authorList>
            <consortium name="Lawrence Berkeley National Laboratory"/>
            <person name="Harder C.B."/>
            <person name="Miyauchi S."/>
            <person name="Viragh M."/>
            <person name="Kuo A."/>
            <person name="Thoen E."/>
            <person name="Andreopoulos B."/>
            <person name="Lu D."/>
            <person name="Skrede I."/>
            <person name="Drula E."/>
            <person name="Henrissat B."/>
            <person name="Morin E."/>
            <person name="Kohler A."/>
            <person name="Barry K."/>
            <person name="LaButti K."/>
            <person name="Morin E."/>
            <person name="Salamov A."/>
            <person name="Lipzen A."/>
            <person name="Mereny Z."/>
            <person name="Hegedus B."/>
            <person name="Baldrian P."/>
            <person name="Stursova M."/>
            <person name="Weitz H."/>
            <person name="Taylor A."/>
            <person name="Grigoriev I.V."/>
            <person name="Nagy L.G."/>
            <person name="Martin F."/>
            <person name="Kauserud H."/>
        </authorList>
    </citation>
    <scope>NUCLEOTIDE SEQUENCE</scope>
    <source>
        <strain evidence="1">CBHHK002</strain>
    </source>
</reference>
<keyword evidence="2" id="KW-1185">Reference proteome</keyword>
<evidence type="ECO:0000313" key="1">
    <source>
        <dbReference type="EMBL" id="KAJ7330334.1"/>
    </source>
</evidence>
<dbReference type="Proteomes" id="UP001218218">
    <property type="component" value="Unassembled WGS sequence"/>
</dbReference>
<dbReference type="AlphaFoldDB" id="A0AAD6ZMK5"/>
<gene>
    <name evidence="1" type="ORF">DFH08DRAFT_815251</name>
</gene>
<proteinExistence type="predicted"/>
<evidence type="ECO:0000313" key="2">
    <source>
        <dbReference type="Proteomes" id="UP001218218"/>
    </source>
</evidence>
<dbReference type="EMBL" id="JARIHO010000037">
    <property type="protein sequence ID" value="KAJ7330334.1"/>
    <property type="molecule type" value="Genomic_DNA"/>
</dbReference>
<sequence length="243" mass="26824">MSVPPPPSHDLPIECILLQTVPWDASQKGGNLLPDRLRNLREKAVTIGFNYGEENLAWVREEGFCKGKTVGFTEGVELEHSKMILKPTEAAALHEKALEAEWVWGYDVGWKLCSELQGSTQKANRPFMALPLDWAEDTGVPPIFPPTRCPLVLKSHLPAFNIAVTAPLTCIPHPSYIHHTLQLPDNSTVPALTSLPNVTLGHYHTTQKEQISACIGRAVGNSTNMQNKYVLLTITMNFNAAII</sequence>
<comment type="caution">
    <text evidence="1">The sequence shown here is derived from an EMBL/GenBank/DDBJ whole genome shotgun (WGS) entry which is preliminary data.</text>
</comment>
<organism evidence="1 2">
    <name type="scientific">Mycena albidolilacea</name>
    <dbReference type="NCBI Taxonomy" id="1033008"/>
    <lineage>
        <taxon>Eukaryota</taxon>
        <taxon>Fungi</taxon>
        <taxon>Dikarya</taxon>
        <taxon>Basidiomycota</taxon>
        <taxon>Agaricomycotina</taxon>
        <taxon>Agaricomycetes</taxon>
        <taxon>Agaricomycetidae</taxon>
        <taxon>Agaricales</taxon>
        <taxon>Marasmiineae</taxon>
        <taxon>Mycenaceae</taxon>
        <taxon>Mycena</taxon>
    </lineage>
</organism>
<accession>A0AAD6ZMK5</accession>